<dbReference type="Gene3D" id="3.40.50.150">
    <property type="entry name" value="Vaccinia Virus protein VP39"/>
    <property type="match status" value="1"/>
</dbReference>
<evidence type="ECO:0000313" key="9">
    <source>
        <dbReference type="Proteomes" id="UP000472260"/>
    </source>
</evidence>
<name>A0A671PDM5_9TELE</name>
<feature type="binding site" evidence="5">
    <location>
        <position position="284"/>
    </location>
    <ligand>
        <name>S-adenosyl-L-methionine</name>
        <dbReference type="ChEBI" id="CHEBI:59789"/>
    </ligand>
</feature>
<keyword evidence="1 5" id="KW-0489">Methyltransferase</keyword>
<dbReference type="SUPFAM" id="SSF53335">
    <property type="entry name" value="S-adenosyl-L-methionine-dependent methyltransferases"/>
    <property type="match status" value="1"/>
</dbReference>
<dbReference type="InterPro" id="IPR023267">
    <property type="entry name" value="RCMT"/>
</dbReference>
<dbReference type="FunFam" id="3.30.70.1170:FF:000004">
    <property type="entry name" value="probable 28S rRNA (Cytosine-C(5))-methyltransferase isoform X2"/>
    <property type="match status" value="1"/>
</dbReference>
<evidence type="ECO:0000256" key="2">
    <source>
        <dbReference type="ARBA" id="ARBA00022679"/>
    </source>
</evidence>
<evidence type="ECO:0000256" key="6">
    <source>
        <dbReference type="SAM" id="MobiDB-lite"/>
    </source>
</evidence>
<dbReference type="GO" id="GO:0003723">
    <property type="term" value="F:RNA binding"/>
    <property type="evidence" value="ECO:0007669"/>
    <property type="project" value="UniProtKB-UniRule"/>
</dbReference>
<dbReference type="InterPro" id="IPR049561">
    <property type="entry name" value="NSUN5_7_fdxn-like"/>
</dbReference>
<dbReference type="Gene3D" id="3.30.70.1170">
    <property type="entry name" value="Sun protein, domain 3"/>
    <property type="match status" value="1"/>
</dbReference>
<dbReference type="GO" id="GO:0008173">
    <property type="term" value="F:RNA methyltransferase activity"/>
    <property type="evidence" value="ECO:0007669"/>
    <property type="project" value="InterPro"/>
</dbReference>
<dbReference type="Pfam" id="PF21148">
    <property type="entry name" value="NSUN5_fdxn-like"/>
    <property type="match status" value="1"/>
</dbReference>
<keyword evidence="3 5" id="KW-0949">S-adenosyl-L-methionine</keyword>
<evidence type="ECO:0000256" key="4">
    <source>
        <dbReference type="ARBA" id="ARBA00022884"/>
    </source>
</evidence>
<evidence type="ECO:0000259" key="7">
    <source>
        <dbReference type="PROSITE" id="PS51686"/>
    </source>
</evidence>
<dbReference type="PRINTS" id="PR02008">
    <property type="entry name" value="RCMTFAMILY"/>
</dbReference>
<dbReference type="GO" id="GO:0005730">
    <property type="term" value="C:nucleolus"/>
    <property type="evidence" value="ECO:0007669"/>
    <property type="project" value="TreeGrafter"/>
</dbReference>
<keyword evidence="4 5" id="KW-0694">RNA-binding</keyword>
<organism evidence="8 9">
    <name type="scientific">Sinocyclocheilus anshuiensis</name>
    <dbReference type="NCBI Taxonomy" id="1608454"/>
    <lineage>
        <taxon>Eukaryota</taxon>
        <taxon>Metazoa</taxon>
        <taxon>Chordata</taxon>
        <taxon>Craniata</taxon>
        <taxon>Vertebrata</taxon>
        <taxon>Euteleostomi</taxon>
        <taxon>Actinopterygii</taxon>
        <taxon>Neopterygii</taxon>
        <taxon>Teleostei</taxon>
        <taxon>Ostariophysi</taxon>
        <taxon>Cypriniformes</taxon>
        <taxon>Cyprinidae</taxon>
        <taxon>Cyprininae</taxon>
        <taxon>Sinocyclocheilus</taxon>
    </lineage>
</organism>
<dbReference type="PANTHER" id="PTHR22807:SF4">
    <property type="entry name" value="28S RRNA (CYTOSINE-C(5))-METHYLTRANSFERASE"/>
    <property type="match status" value="1"/>
</dbReference>
<dbReference type="InterPro" id="IPR029063">
    <property type="entry name" value="SAM-dependent_MTases_sf"/>
</dbReference>
<feature type="compositionally biased region" description="Polar residues" evidence="6">
    <location>
        <begin position="455"/>
        <end position="466"/>
    </location>
</feature>
<comment type="similarity">
    <text evidence="5">Belongs to the class I-like SAM-binding methyltransferase superfamily. RsmB/NOP family.</text>
</comment>
<dbReference type="Ensembl" id="ENSSANT00000059685.1">
    <property type="protein sequence ID" value="ENSSANP00000056096.1"/>
    <property type="gene ID" value="ENSSANG00000028076.1"/>
</dbReference>
<dbReference type="InterPro" id="IPR049560">
    <property type="entry name" value="MeTrfase_RsmB-F_NOP2_cat"/>
</dbReference>
<evidence type="ECO:0000256" key="5">
    <source>
        <dbReference type="PROSITE-ProRule" id="PRU01023"/>
    </source>
</evidence>
<feature type="binding site" evidence="5">
    <location>
        <begin position="233"/>
        <end position="239"/>
    </location>
    <ligand>
        <name>S-adenosyl-L-methionine</name>
        <dbReference type="ChEBI" id="CHEBI:59789"/>
    </ligand>
</feature>
<evidence type="ECO:0000256" key="3">
    <source>
        <dbReference type="ARBA" id="ARBA00022691"/>
    </source>
</evidence>
<dbReference type="GO" id="GO:0070475">
    <property type="term" value="P:rRNA base methylation"/>
    <property type="evidence" value="ECO:0007669"/>
    <property type="project" value="TreeGrafter"/>
</dbReference>
<feature type="active site" description="Nucleophile" evidence="5">
    <location>
        <position position="356"/>
    </location>
</feature>
<dbReference type="InterPro" id="IPR001678">
    <property type="entry name" value="MeTrfase_RsmB-F_NOP2_dom"/>
</dbReference>
<feature type="binding site" evidence="5">
    <location>
        <position position="257"/>
    </location>
    <ligand>
        <name>S-adenosyl-L-methionine</name>
        <dbReference type="ChEBI" id="CHEBI:59789"/>
    </ligand>
</feature>
<feature type="compositionally biased region" description="Basic residues" evidence="6">
    <location>
        <begin position="467"/>
        <end position="482"/>
    </location>
</feature>
<protein>
    <submittedName>
        <fullName evidence="8">Probable 28S rRNA (cytosine-C(5))-methyltransferase</fullName>
    </submittedName>
</protein>
<dbReference type="AlphaFoldDB" id="A0A671PDM5"/>
<dbReference type="InterPro" id="IPR048889">
    <property type="entry name" value="NSUN5_RCM1_N"/>
</dbReference>
<feature type="binding site" evidence="5">
    <location>
        <position position="304"/>
    </location>
    <ligand>
        <name>S-adenosyl-L-methionine</name>
        <dbReference type="ChEBI" id="CHEBI:59789"/>
    </ligand>
</feature>
<keyword evidence="2 5" id="KW-0808">Transferase</keyword>
<proteinExistence type="inferred from homology"/>
<keyword evidence="9" id="KW-1185">Reference proteome</keyword>
<reference evidence="8" key="2">
    <citation type="submission" date="2025-09" db="UniProtKB">
        <authorList>
            <consortium name="Ensembl"/>
        </authorList>
    </citation>
    <scope>IDENTIFICATION</scope>
</reference>
<dbReference type="Proteomes" id="UP000472260">
    <property type="component" value="Unassembled WGS sequence"/>
</dbReference>
<evidence type="ECO:0000313" key="8">
    <source>
        <dbReference type="Ensembl" id="ENSSANP00000056096.1"/>
    </source>
</evidence>
<gene>
    <name evidence="8" type="primary">nsun5</name>
</gene>
<dbReference type="PROSITE" id="PS51686">
    <property type="entry name" value="SAM_MT_RSMB_NOP"/>
    <property type="match status" value="1"/>
</dbReference>
<reference evidence="8" key="1">
    <citation type="submission" date="2025-08" db="UniProtKB">
        <authorList>
            <consortium name="Ensembl"/>
        </authorList>
    </citation>
    <scope>IDENTIFICATION</scope>
</reference>
<dbReference type="PANTHER" id="PTHR22807">
    <property type="entry name" value="NOP2 YEAST -RELATED NOL1/NOP2/FMU SUN DOMAIN-CONTAINING"/>
    <property type="match status" value="1"/>
</dbReference>
<sequence length="482" mass="54532">MALYMKAAEILEKVAQKKGAVKTLVYDSKFQNIKQLFALVCETQKYSSVLQEIINSTKLLKETKLRIHLAKVLVYDLLIGHGVKCGGTWKTMMLKHRSRLQAALARIKVKRKVSRNQDLLPSSFQQTRGNDVIPRYVRVNTLKTTLEDVIDYLKREGFSYQGTACRLEDLNHLSGKRFLCDLHLQDLLVFSAKTAFHNHFLYKAGHIILQDKASCLPAFLLNPQVGSHVIDACAAPGNKTSHLAAMIKNKGKLFAFDLDAKRLSTMSTLLLRAGVTCHQLANQDFLKVDPQSSEYKEVEYILLDPSCSGSGMVCLRDEVSELQDEGRLQALATFQLRSLNHALQFPRVQRVVYSTCSIHSQENEDVVSACLQQNSAFRLVHLFPNWPERGHEPFTECLRASTAKTRTHGFFVAMLERRPPQTDEENLLVITLPSGGEEKQDTHQSGPSDEELENTETANEQPTNSVSKKKRRNRKKHKKQES</sequence>
<dbReference type="Pfam" id="PF21153">
    <property type="entry name" value="NSUN5_N"/>
    <property type="match status" value="1"/>
</dbReference>
<feature type="domain" description="SAM-dependent MTase RsmB/NOP-type" evidence="7">
    <location>
        <begin position="125"/>
        <end position="418"/>
    </location>
</feature>
<dbReference type="Pfam" id="PF01189">
    <property type="entry name" value="Methyltr_RsmB-F"/>
    <property type="match status" value="1"/>
</dbReference>
<evidence type="ECO:0000256" key="1">
    <source>
        <dbReference type="ARBA" id="ARBA00022603"/>
    </source>
</evidence>
<accession>A0A671PDM5</accession>
<feature type="region of interest" description="Disordered" evidence="6">
    <location>
        <begin position="432"/>
        <end position="482"/>
    </location>
</feature>